<dbReference type="RefSeq" id="WP_182801878.1">
    <property type="nucleotide sequence ID" value="NZ_CP060007.1"/>
</dbReference>
<dbReference type="EMBL" id="CP060007">
    <property type="protein sequence ID" value="QNA43616.1"/>
    <property type="molecule type" value="Genomic_DNA"/>
</dbReference>
<feature type="transmembrane region" description="Helical" evidence="1">
    <location>
        <begin position="69"/>
        <end position="92"/>
    </location>
</feature>
<dbReference type="Proteomes" id="UP000515344">
    <property type="component" value="Chromosome"/>
</dbReference>
<keyword evidence="1" id="KW-1133">Transmembrane helix</keyword>
<name>A0A7G5XDR3_9BACT</name>
<keyword evidence="3" id="KW-1185">Reference proteome</keyword>
<reference evidence="3" key="1">
    <citation type="submission" date="2020-08" db="EMBL/GenBank/DDBJ databases">
        <title>Lacibacter sp. S13-6-6 genome sequencing.</title>
        <authorList>
            <person name="Jin L."/>
        </authorList>
    </citation>
    <scope>NUCLEOTIDE SEQUENCE [LARGE SCALE GENOMIC DNA]</scope>
    <source>
        <strain evidence="3">S13-6-6</strain>
    </source>
</reference>
<gene>
    <name evidence="2" type="ORF">H4075_16225</name>
</gene>
<organism evidence="2 3">
    <name type="scientific">Lacibacter sediminis</name>
    <dbReference type="NCBI Taxonomy" id="2760713"/>
    <lineage>
        <taxon>Bacteria</taxon>
        <taxon>Pseudomonadati</taxon>
        <taxon>Bacteroidota</taxon>
        <taxon>Chitinophagia</taxon>
        <taxon>Chitinophagales</taxon>
        <taxon>Chitinophagaceae</taxon>
        <taxon>Lacibacter</taxon>
    </lineage>
</organism>
<evidence type="ECO:0000256" key="1">
    <source>
        <dbReference type="SAM" id="Phobius"/>
    </source>
</evidence>
<sequence length="134" mass="15458">MKKETRQLFVPIVILFIVLNALFITGKSWLNKYGMSKDVLIIGNLILFAVTIASLYFHVKGFLHKNIQVFFRSVYGALMIKMFVCAAAVIVYAMAAKPNINKPALYICMALYFVYSFMEVRMVFRLLKQKKNNE</sequence>
<accession>A0A7G5XDR3</accession>
<dbReference type="AlphaFoldDB" id="A0A7G5XDR3"/>
<feature type="transmembrane region" description="Helical" evidence="1">
    <location>
        <begin position="104"/>
        <end position="124"/>
    </location>
</feature>
<dbReference type="KEGG" id="lacs:H4075_16225"/>
<evidence type="ECO:0008006" key="4">
    <source>
        <dbReference type="Google" id="ProtNLM"/>
    </source>
</evidence>
<feature type="transmembrane region" description="Helical" evidence="1">
    <location>
        <begin position="39"/>
        <end position="57"/>
    </location>
</feature>
<keyword evidence="1" id="KW-0812">Transmembrane</keyword>
<evidence type="ECO:0000313" key="2">
    <source>
        <dbReference type="EMBL" id="QNA43616.1"/>
    </source>
</evidence>
<proteinExistence type="predicted"/>
<protein>
    <recommendedName>
        <fullName evidence="4">ATP synthase subunit I</fullName>
    </recommendedName>
</protein>
<keyword evidence="1" id="KW-0472">Membrane</keyword>
<evidence type="ECO:0000313" key="3">
    <source>
        <dbReference type="Proteomes" id="UP000515344"/>
    </source>
</evidence>